<dbReference type="InterPro" id="IPR002478">
    <property type="entry name" value="PUA"/>
</dbReference>
<dbReference type="GO" id="GO:0004349">
    <property type="term" value="F:glutamate 5-kinase activity"/>
    <property type="evidence" value="ECO:0007669"/>
    <property type="project" value="UniProtKB-UniRule"/>
</dbReference>
<dbReference type="PANTHER" id="PTHR43654:SF1">
    <property type="entry name" value="ISOPENTENYL PHOSPHATE KINASE"/>
    <property type="match status" value="1"/>
</dbReference>
<keyword evidence="2 8" id="KW-0028">Amino-acid biosynthesis</keyword>
<dbReference type="InterPro" id="IPR036393">
    <property type="entry name" value="AceGlu_kinase-like_sf"/>
</dbReference>
<keyword evidence="11" id="KW-1185">Reference proteome</keyword>
<comment type="caution">
    <text evidence="8">Lacks conserved residue(s) required for the propagation of feature annotation.</text>
</comment>
<keyword evidence="5 8" id="KW-0547">Nucleotide-binding</keyword>
<evidence type="ECO:0000256" key="3">
    <source>
        <dbReference type="ARBA" id="ARBA00022650"/>
    </source>
</evidence>
<keyword evidence="7 8" id="KW-0067">ATP-binding</keyword>
<dbReference type="GO" id="GO:0055129">
    <property type="term" value="P:L-proline biosynthetic process"/>
    <property type="evidence" value="ECO:0007669"/>
    <property type="project" value="UniProtKB-UniRule"/>
</dbReference>
<dbReference type="InterPro" id="IPR015947">
    <property type="entry name" value="PUA-like_sf"/>
</dbReference>
<evidence type="ECO:0000256" key="2">
    <source>
        <dbReference type="ARBA" id="ARBA00022605"/>
    </source>
</evidence>
<keyword evidence="6 8" id="KW-0418">Kinase</keyword>
<evidence type="ECO:0000313" key="10">
    <source>
        <dbReference type="EMBL" id="QIA09654.1"/>
    </source>
</evidence>
<dbReference type="EMBL" id="CP048409">
    <property type="protein sequence ID" value="QIA09654.1"/>
    <property type="molecule type" value="Genomic_DNA"/>
</dbReference>
<evidence type="ECO:0000256" key="8">
    <source>
        <dbReference type="HAMAP-Rule" id="MF_00456"/>
    </source>
</evidence>
<comment type="catalytic activity">
    <reaction evidence="8">
        <text>L-glutamate + ATP = L-glutamyl 5-phosphate + ADP</text>
        <dbReference type="Rhea" id="RHEA:14877"/>
        <dbReference type="ChEBI" id="CHEBI:29985"/>
        <dbReference type="ChEBI" id="CHEBI:30616"/>
        <dbReference type="ChEBI" id="CHEBI:58274"/>
        <dbReference type="ChEBI" id="CHEBI:456216"/>
        <dbReference type="EC" id="2.7.2.11"/>
    </reaction>
</comment>
<dbReference type="Pfam" id="PF01472">
    <property type="entry name" value="PUA"/>
    <property type="match status" value="1"/>
</dbReference>
<feature type="domain" description="PUA" evidence="9">
    <location>
        <begin position="280"/>
        <end position="353"/>
    </location>
</feature>
<dbReference type="AlphaFoldDB" id="A0A6C0RGL0"/>
<dbReference type="Gene3D" id="3.40.1160.10">
    <property type="entry name" value="Acetylglutamate kinase-like"/>
    <property type="match status" value="2"/>
</dbReference>
<dbReference type="GO" id="GO:0005829">
    <property type="term" value="C:cytosol"/>
    <property type="evidence" value="ECO:0007669"/>
    <property type="project" value="TreeGrafter"/>
</dbReference>
<evidence type="ECO:0000259" key="9">
    <source>
        <dbReference type="SMART" id="SM00359"/>
    </source>
</evidence>
<dbReference type="PRINTS" id="PR00474">
    <property type="entry name" value="GLU5KINASE"/>
</dbReference>
<feature type="binding site" evidence="8">
    <location>
        <position position="51"/>
    </location>
    <ligand>
        <name>substrate</name>
    </ligand>
</feature>
<feature type="binding site" evidence="8">
    <location>
        <position position="150"/>
    </location>
    <ligand>
        <name>substrate</name>
    </ligand>
</feature>
<comment type="pathway">
    <text evidence="8">Amino-acid biosynthesis; L-proline biosynthesis; L-glutamate 5-semialdehyde from L-glutamate: step 1/2.</text>
</comment>
<feature type="binding site" evidence="8">
    <location>
        <position position="11"/>
    </location>
    <ligand>
        <name>ATP</name>
        <dbReference type="ChEBI" id="CHEBI:30616"/>
    </ligand>
</feature>
<dbReference type="CDD" id="cd21157">
    <property type="entry name" value="PUA_G5K"/>
    <property type="match status" value="1"/>
</dbReference>
<comment type="subcellular location">
    <subcellularLocation>
        <location evidence="8">Cytoplasm</location>
    </subcellularLocation>
</comment>
<keyword evidence="3 8" id="KW-0641">Proline biosynthesis</keyword>
<dbReference type="InterPro" id="IPR001048">
    <property type="entry name" value="Asp/Glu/Uridylate_kinase"/>
</dbReference>
<dbReference type="PIRSF" id="PIRSF000729">
    <property type="entry name" value="GK"/>
    <property type="match status" value="1"/>
</dbReference>
<protein>
    <recommendedName>
        <fullName evidence="8">Glutamate 5-kinase</fullName>
        <ecNumber evidence="8">2.7.2.11</ecNumber>
    </recommendedName>
    <alternativeName>
        <fullName evidence="8">Gamma-glutamyl kinase</fullName>
        <shortName evidence="8">GK</shortName>
    </alternativeName>
</protein>
<dbReference type="NCBIfam" id="TIGR01027">
    <property type="entry name" value="proB"/>
    <property type="match status" value="1"/>
</dbReference>
<dbReference type="InterPro" id="IPR011529">
    <property type="entry name" value="Glu_5kinase"/>
</dbReference>
<dbReference type="InterPro" id="IPR001057">
    <property type="entry name" value="Glu/AcGlu_kinase"/>
</dbReference>
<reference evidence="10 11" key="1">
    <citation type="submission" date="2020-02" db="EMBL/GenBank/DDBJ databases">
        <title>Genome sequencing for Draconibacterium sp. strain M1.</title>
        <authorList>
            <person name="Park S.-J."/>
        </authorList>
    </citation>
    <scope>NUCLEOTIDE SEQUENCE [LARGE SCALE GENOMIC DNA]</scope>
    <source>
        <strain evidence="10 11">M1</strain>
    </source>
</reference>
<dbReference type="FunFam" id="3.40.1160.10:FF:000040">
    <property type="entry name" value="Glutamate 5-kinase"/>
    <property type="match status" value="1"/>
</dbReference>
<evidence type="ECO:0000256" key="1">
    <source>
        <dbReference type="ARBA" id="ARBA00022490"/>
    </source>
</evidence>
<dbReference type="Pfam" id="PF00696">
    <property type="entry name" value="AA_kinase"/>
    <property type="match status" value="1"/>
</dbReference>
<comment type="similarity">
    <text evidence="8">Belongs to the glutamate 5-kinase family.</text>
</comment>
<keyword evidence="1 8" id="KW-0963">Cytoplasm</keyword>
<feature type="binding site" evidence="8">
    <location>
        <position position="138"/>
    </location>
    <ligand>
        <name>substrate</name>
    </ligand>
</feature>
<evidence type="ECO:0000256" key="5">
    <source>
        <dbReference type="ARBA" id="ARBA00022741"/>
    </source>
</evidence>
<keyword evidence="4 8" id="KW-0808">Transferase</keyword>
<evidence type="ECO:0000256" key="6">
    <source>
        <dbReference type="ARBA" id="ARBA00022777"/>
    </source>
</evidence>
<dbReference type="RefSeq" id="WP_163348624.1">
    <property type="nucleotide sequence ID" value="NZ_CP048409.1"/>
</dbReference>
<dbReference type="Proteomes" id="UP000474630">
    <property type="component" value="Chromosome"/>
</dbReference>
<sequence length="369" mass="40256">MQTRYKKITVKVGSNVLAKADGTLNVARIAHLVDQIAHLQKNGVEVVLVSSGAVAAGRAVMSKTKKSDAVSQRQLWAALGQVKLISRYSDFFHEEGLTCAQVLTTKENFSSRGHYLNMKNCITTLLENKVIPIVNENDTISITELMFTDNDELSGLIASMVDSEALIILSNIDGVYTAHPDSDGAELIEHIRVADKGPQDAISSERSDFGRGGMLTKFRIAKKVAGDGIGVHVANGTRSNVLIDLLDKSKNLKHTFFVPNVKPSSGVKKWIGYSDGFAKGQVQINEGARKALLSDKAVSLLPVGIEKVESEFKKGDLIKIVDTNGELVGMGKASYGSEKIEMGKQSDKQKPVIHYDYLYLEYKTNETLI</sequence>
<dbReference type="EC" id="2.7.2.11" evidence="8"/>
<comment type="function">
    <text evidence="8">Catalyzes the transfer of a phosphate group to glutamate to form L-glutamate 5-phosphate.</text>
</comment>
<dbReference type="CDD" id="cd04242">
    <property type="entry name" value="AAK_G5K_ProB"/>
    <property type="match status" value="1"/>
</dbReference>
<dbReference type="SUPFAM" id="SSF53633">
    <property type="entry name" value="Carbamate kinase-like"/>
    <property type="match status" value="1"/>
</dbReference>
<dbReference type="Gene3D" id="2.30.130.10">
    <property type="entry name" value="PUA domain"/>
    <property type="match status" value="1"/>
</dbReference>
<dbReference type="UniPathway" id="UPA00098">
    <property type="reaction ID" value="UER00359"/>
</dbReference>
<dbReference type="PROSITE" id="PS50890">
    <property type="entry name" value="PUA"/>
    <property type="match status" value="1"/>
</dbReference>
<proteinExistence type="inferred from homology"/>
<dbReference type="SUPFAM" id="SSF88697">
    <property type="entry name" value="PUA domain-like"/>
    <property type="match status" value="1"/>
</dbReference>
<dbReference type="InterPro" id="IPR005715">
    <property type="entry name" value="Glu_5kinase/COase_Synthase"/>
</dbReference>
<evidence type="ECO:0000256" key="7">
    <source>
        <dbReference type="ARBA" id="ARBA00022840"/>
    </source>
</evidence>
<dbReference type="KEGG" id="drc:G0Q07_18955"/>
<accession>A0A6C0RGL0</accession>
<dbReference type="InterPro" id="IPR036974">
    <property type="entry name" value="PUA_sf"/>
</dbReference>
<gene>
    <name evidence="8 10" type="primary">proB</name>
    <name evidence="10" type="ORF">G0Q07_18955</name>
</gene>
<evidence type="ECO:0000313" key="11">
    <source>
        <dbReference type="Proteomes" id="UP000474630"/>
    </source>
</evidence>
<dbReference type="HAMAP" id="MF_00456">
    <property type="entry name" value="ProB"/>
    <property type="match status" value="1"/>
</dbReference>
<organism evidence="10 11">
    <name type="scientific">Draconibacterium halophilum</name>
    <dbReference type="NCBI Taxonomy" id="2706887"/>
    <lineage>
        <taxon>Bacteria</taxon>
        <taxon>Pseudomonadati</taxon>
        <taxon>Bacteroidota</taxon>
        <taxon>Bacteroidia</taxon>
        <taxon>Marinilabiliales</taxon>
        <taxon>Prolixibacteraceae</taxon>
        <taxon>Draconibacterium</taxon>
    </lineage>
</organism>
<dbReference type="SMART" id="SM00359">
    <property type="entry name" value="PUA"/>
    <property type="match status" value="1"/>
</dbReference>
<name>A0A6C0RGL0_9BACT</name>
<evidence type="ECO:0000256" key="4">
    <source>
        <dbReference type="ARBA" id="ARBA00022679"/>
    </source>
</evidence>
<dbReference type="GO" id="GO:0005524">
    <property type="term" value="F:ATP binding"/>
    <property type="evidence" value="ECO:0007669"/>
    <property type="project" value="UniProtKB-KW"/>
</dbReference>
<dbReference type="InterPro" id="IPR041739">
    <property type="entry name" value="G5K_ProB"/>
</dbReference>
<dbReference type="GO" id="GO:0003723">
    <property type="term" value="F:RNA binding"/>
    <property type="evidence" value="ECO:0007669"/>
    <property type="project" value="InterPro"/>
</dbReference>
<dbReference type="PANTHER" id="PTHR43654">
    <property type="entry name" value="GLUTAMATE 5-KINASE"/>
    <property type="match status" value="1"/>
</dbReference>